<dbReference type="PROSITE" id="PS50948">
    <property type="entry name" value="PAN"/>
    <property type="match status" value="1"/>
</dbReference>
<organism evidence="3 4">
    <name type="scientific">Heligmosomoides polygyrus</name>
    <name type="common">Parasitic roundworm</name>
    <dbReference type="NCBI Taxonomy" id="6339"/>
    <lineage>
        <taxon>Eukaryota</taxon>
        <taxon>Metazoa</taxon>
        <taxon>Ecdysozoa</taxon>
        <taxon>Nematoda</taxon>
        <taxon>Chromadorea</taxon>
        <taxon>Rhabditida</taxon>
        <taxon>Rhabditina</taxon>
        <taxon>Rhabditomorpha</taxon>
        <taxon>Strongyloidea</taxon>
        <taxon>Heligmosomidae</taxon>
        <taxon>Heligmosomoides</taxon>
    </lineage>
</organism>
<dbReference type="OrthoDB" id="5916958at2759"/>
<dbReference type="WBParaSite" id="HPBE_0000370201-mRNA-1">
    <property type="protein sequence ID" value="HPBE_0000370201-mRNA-1"/>
    <property type="gene ID" value="HPBE_0000370201"/>
</dbReference>
<evidence type="ECO:0000313" key="4">
    <source>
        <dbReference type="WBParaSite" id="HPBE_0000370201-mRNA-1"/>
    </source>
</evidence>
<reference evidence="4" key="2">
    <citation type="submission" date="2019-09" db="UniProtKB">
        <authorList>
            <consortium name="WormBaseParasite"/>
        </authorList>
    </citation>
    <scope>IDENTIFICATION</scope>
</reference>
<evidence type="ECO:0000313" key="3">
    <source>
        <dbReference type="Proteomes" id="UP000050761"/>
    </source>
</evidence>
<protein>
    <submittedName>
        <fullName evidence="4">Apple domain-containing protein</fullName>
    </submittedName>
</protein>
<sequence>MISFPSSTRKPYTAAVETLRARNHRHCLEECERSPDCSSAVFSELLCEMSATRARHSVADIRPAVNQSYFEKACVDKAAVKGQSSDVGTDGPSPY</sequence>
<accession>A0A3P7WBJ4</accession>
<evidence type="ECO:0000313" key="2">
    <source>
        <dbReference type="EMBL" id="VDO40543.1"/>
    </source>
</evidence>
<proteinExistence type="predicted"/>
<dbReference type="Pfam" id="PF00024">
    <property type="entry name" value="PAN_1"/>
    <property type="match status" value="1"/>
</dbReference>
<dbReference type="InterPro" id="IPR003609">
    <property type="entry name" value="Pan_app"/>
</dbReference>
<evidence type="ECO:0000259" key="1">
    <source>
        <dbReference type="PROSITE" id="PS50948"/>
    </source>
</evidence>
<dbReference type="AlphaFoldDB" id="A0A183FC10"/>
<feature type="domain" description="Apple" evidence="1">
    <location>
        <begin position="1"/>
        <end position="74"/>
    </location>
</feature>
<keyword evidence="3" id="KW-1185">Reference proteome</keyword>
<accession>A0A183FC10</accession>
<dbReference type="EMBL" id="UZAH01012839">
    <property type="protein sequence ID" value="VDO40543.1"/>
    <property type="molecule type" value="Genomic_DNA"/>
</dbReference>
<reference evidence="2 3" key="1">
    <citation type="submission" date="2018-11" db="EMBL/GenBank/DDBJ databases">
        <authorList>
            <consortium name="Pathogen Informatics"/>
        </authorList>
    </citation>
    <scope>NUCLEOTIDE SEQUENCE [LARGE SCALE GENOMIC DNA]</scope>
</reference>
<dbReference type="Proteomes" id="UP000050761">
    <property type="component" value="Unassembled WGS sequence"/>
</dbReference>
<name>A0A183FC10_HELPZ</name>
<dbReference type="SUPFAM" id="SSF57414">
    <property type="entry name" value="Hairpin loop containing domain-like"/>
    <property type="match status" value="1"/>
</dbReference>
<gene>
    <name evidence="2" type="ORF">HPBE_LOCUS3705</name>
</gene>